<gene>
    <name evidence="3" type="ORF">E7746_04045</name>
</gene>
<dbReference type="PANTHER" id="PTHR34039">
    <property type="entry name" value="UPF0102 PROTEIN YRAN"/>
    <property type="match status" value="1"/>
</dbReference>
<accession>A0A4P7VMV8</accession>
<reference evidence="3 4" key="1">
    <citation type="submission" date="2019-02" db="EMBL/GenBank/DDBJ databases">
        <title>Isolation and identification of novel species under the genus Muribaculum.</title>
        <authorList>
            <person name="Miyake S."/>
            <person name="Ding Y."/>
            <person name="Low A."/>
            <person name="Soh M."/>
            <person name="Seedorf H."/>
        </authorList>
    </citation>
    <scope>NUCLEOTIDE SEQUENCE [LARGE SCALE GENOMIC DNA]</scope>
    <source>
        <strain evidence="3 4">TLL-A4</strain>
    </source>
</reference>
<comment type="similarity">
    <text evidence="1 2">Belongs to the UPF0102 family.</text>
</comment>
<keyword evidence="3" id="KW-0378">Hydrolase</keyword>
<dbReference type="GO" id="GO:0003676">
    <property type="term" value="F:nucleic acid binding"/>
    <property type="evidence" value="ECO:0007669"/>
    <property type="project" value="InterPro"/>
</dbReference>
<organism evidence="3 4">
    <name type="scientific">Muribaculum gordoncarteri</name>
    <dbReference type="NCBI Taxonomy" id="2530390"/>
    <lineage>
        <taxon>Bacteria</taxon>
        <taxon>Pseudomonadati</taxon>
        <taxon>Bacteroidota</taxon>
        <taxon>Bacteroidia</taxon>
        <taxon>Bacteroidales</taxon>
        <taxon>Muribaculaceae</taxon>
        <taxon>Muribaculum</taxon>
    </lineage>
</organism>
<dbReference type="HAMAP" id="MF_00048">
    <property type="entry name" value="UPF0102"/>
    <property type="match status" value="1"/>
</dbReference>
<evidence type="ECO:0000313" key="3">
    <source>
        <dbReference type="EMBL" id="QCD35111.1"/>
    </source>
</evidence>
<name>A0A4P7VMV8_9BACT</name>
<dbReference type="GO" id="GO:0004519">
    <property type="term" value="F:endonuclease activity"/>
    <property type="evidence" value="ECO:0007669"/>
    <property type="project" value="UniProtKB-KW"/>
</dbReference>
<dbReference type="InterPro" id="IPR003509">
    <property type="entry name" value="UPF0102_YraN-like"/>
</dbReference>
<keyword evidence="3" id="KW-0540">Nuclease</keyword>
<dbReference type="Gene3D" id="3.40.1350.10">
    <property type="match status" value="1"/>
</dbReference>
<dbReference type="InterPro" id="IPR011335">
    <property type="entry name" value="Restrct_endonuc-II-like"/>
</dbReference>
<evidence type="ECO:0000313" key="4">
    <source>
        <dbReference type="Proteomes" id="UP000297031"/>
    </source>
</evidence>
<evidence type="ECO:0000256" key="1">
    <source>
        <dbReference type="ARBA" id="ARBA00006738"/>
    </source>
</evidence>
<dbReference type="Proteomes" id="UP000297031">
    <property type="component" value="Chromosome"/>
</dbReference>
<dbReference type="OrthoDB" id="9802516at2"/>
<protein>
    <recommendedName>
        <fullName evidence="2">UPF0102 protein E7746_04045</fullName>
    </recommendedName>
</protein>
<dbReference type="CDD" id="cd20736">
    <property type="entry name" value="PoNe_Nuclease"/>
    <property type="match status" value="1"/>
</dbReference>
<dbReference type="PANTHER" id="PTHR34039:SF1">
    <property type="entry name" value="UPF0102 PROTEIN YRAN"/>
    <property type="match status" value="1"/>
</dbReference>
<dbReference type="KEGG" id="mgod:E7746_04045"/>
<dbReference type="EMBL" id="CP039393">
    <property type="protein sequence ID" value="QCD35111.1"/>
    <property type="molecule type" value="Genomic_DNA"/>
</dbReference>
<dbReference type="RefSeq" id="WP_135946069.1">
    <property type="nucleotide sequence ID" value="NZ_CANQMU010000004.1"/>
</dbReference>
<evidence type="ECO:0000256" key="2">
    <source>
        <dbReference type="HAMAP-Rule" id="MF_00048"/>
    </source>
</evidence>
<dbReference type="InterPro" id="IPR011856">
    <property type="entry name" value="tRNA_endonuc-like_dom_sf"/>
</dbReference>
<keyword evidence="3" id="KW-0255">Endonuclease</keyword>
<dbReference type="Pfam" id="PF02021">
    <property type="entry name" value="UPF0102"/>
    <property type="match status" value="1"/>
</dbReference>
<sequence>MAQHNELGKWGEQVAYEYLLVQGYTMVERDTRQGHFEIDLIATKGNRIIFIEVKTRSDLKVDPVQSINSRKIGRICAAANSYVKQHKLPHEVQFDIVIVIGNPDNYTIEHIPDAFIAPMRGYR</sequence>
<keyword evidence="4" id="KW-1185">Reference proteome</keyword>
<proteinExistence type="inferred from homology"/>
<dbReference type="AlphaFoldDB" id="A0A4P7VMV8"/>
<dbReference type="SUPFAM" id="SSF52980">
    <property type="entry name" value="Restriction endonuclease-like"/>
    <property type="match status" value="1"/>
</dbReference>